<evidence type="ECO:0000313" key="2">
    <source>
        <dbReference type="EMBL" id="MDD1014950.1"/>
    </source>
</evidence>
<feature type="non-terminal residue" evidence="2">
    <location>
        <position position="1"/>
    </location>
</feature>
<proteinExistence type="predicted"/>
<evidence type="ECO:0000259" key="1">
    <source>
        <dbReference type="Pfam" id="PF20282"/>
    </source>
</evidence>
<gene>
    <name evidence="2" type="ORF">M5G17_14875</name>
</gene>
<reference evidence="2 3" key="1">
    <citation type="submission" date="2022-05" db="EMBL/GenBank/DDBJ databases">
        <title>Novel Pseudomonas spp. Isolated from a Rainbow Trout Aquaculture Facility.</title>
        <authorList>
            <person name="Testerman T."/>
            <person name="Graf J."/>
        </authorList>
    </citation>
    <scope>NUCLEOTIDE SEQUENCE [LARGE SCALE GENOMIC DNA]</scope>
    <source>
        <strain evidence="2 3">ID1025</strain>
    </source>
</reference>
<dbReference type="RefSeq" id="WP_273893657.1">
    <property type="nucleotide sequence ID" value="NZ_JAMDGP010000044.1"/>
</dbReference>
<evidence type="ECO:0000313" key="3">
    <source>
        <dbReference type="Proteomes" id="UP001148184"/>
    </source>
</evidence>
<comment type="caution">
    <text evidence="2">The sequence shown here is derived from an EMBL/GenBank/DDBJ whole genome shotgun (WGS) entry which is preliminary data.</text>
</comment>
<protein>
    <recommendedName>
        <fullName evidence="1">ABC-three component systems C-terminal domain-containing protein</fullName>
    </recommendedName>
</protein>
<dbReference type="EMBL" id="JAMDGZ010000031">
    <property type="protein sequence ID" value="MDD1014950.1"/>
    <property type="molecule type" value="Genomic_DNA"/>
</dbReference>
<sequence length="269" mass="30506">LVRSIPSDIWVEIGKIIYYSFKEYYIPPRRHYFAGSQDIGTTLEQLLNNPEELQFKAEENWNQNCKSGITSTTEILLSGELLHYFQAFDFSIFSSKSVVELIEGHSRTQFHSVRFGGGLPFRPDSLKPPEVPAGSESRYIRQIFDAYGNYLGKAISGEADLESHGALKRDYLRQRERFYHAESLRNFARDTVPEGTFTALQDEIYYGVVDVCEDDHADGFARMKATITHSSTIAASANALASAFKTQDRQGICHQLANDDRLAWVPEDE</sequence>
<organism evidence="2 3">
    <name type="scientific">Pseudomonas rubra</name>
    <dbReference type="NCBI Taxonomy" id="2942627"/>
    <lineage>
        <taxon>Bacteria</taxon>
        <taxon>Pseudomonadati</taxon>
        <taxon>Pseudomonadota</taxon>
        <taxon>Gammaproteobacteria</taxon>
        <taxon>Pseudomonadales</taxon>
        <taxon>Pseudomonadaceae</taxon>
        <taxon>Pseudomonas</taxon>
    </lineage>
</organism>
<dbReference type="Proteomes" id="UP001148184">
    <property type="component" value="Unassembled WGS sequence"/>
</dbReference>
<name>A0ABT5P9R0_9PSED</name>
<feature type="domain" description="ABC-three component systems C-terminal" evidence="1">
    <location>
        <begin position="136"/>
        <end position="264"/>
    </location>
</feature>
<dbReference type="InterPro" id="IPR046914">
    <property type="entry name" value="ABC-3C_CTD6"/>
</dbReference>
<keyword evidence="3" id="KW-1185">Reference proteome</keyword>
<dbReference type="Pfam" id="PF20282">
    <property type="entry name" value="CTD6"/>
    <property type="match status" value="1"/>
</dbReference>
<accession>A0ABT5P9R0</accession>